<evidence type="ECO:0000256" key="3">
    <source>
        <dbReference type="SAM" id="MobiDB-lite"/>
    </source>
</evidence>
<dbReference type="Gene3D" id="2.130.10.10">
    <property type="entry name" value="YVTN repeat-like/Quinoprotein amine dehydrogenase"/>
    <property type="match status" value="2"/>
</dbReference>
<feature type="signal peptide" evidence="4">
    <location>
        <begin position="1"/>
        <end position="26"/>
    </location>
</feature>
<dbReference type="InterPro" id="IPR017850">
    <property type="entry name" value="Alkaline_phosphatase_core_sf"/>
</dbReference>
<dbReference type="Pfam" id="PF04185">
    <property type="entry name" value="Phosphoesterase"/>
    <property type="match status" value="1"/>
</dbReference>
<feature type="domain" description="YNCE-like beta-propeller" evidence="5">
    <location>
        <begin position="68"/>
        <end position="328"/>
    </location>
</feature>
<evidence type="ECO:0000313" key="7">
    <source>
        <dbReference type="Proteomes" id="UP000480178"/>
    </source>
</evidence>
<organism evidence="6 7">
    <name type="scientific">Rhodocytophaga rosea</name>
    <dbReference type="NCBI Taxonomy" id="2704465"/>
    <lineage>
        <taxon>Bacteria</taxon>
        <taxon>Pseudomonadati</taxon>
        <taxon>Bacteroidota</taxon>
        <taxon>Cytophagia</taxon>
        <taxon>Cytophagales</taxon>
        <taxon>Rhodocytophagaceae</taxon>
        <taxon>Rhodocytophaga</taxon>
    </lineage>
</organism>
<dbReference type="SUPFAM" id="SSF51004">
    <property type="entry name" value="C-terminal (heme d1) domain of cytochrome cd1-nitrite reductase"/>
    <property type="match status" value="1"/>
</dbReference>
<dbReference type="EMBL" id="CP048222">
    <property type="protein sequence ID" value="QHT69058.1"/>
    <property type="molecule type" value="Genomic_DNA"/>
</dbReference>
<keyword evidence="1 4" id="KW-0732">Signal</keyword>
<sequence>MNKLVRLHTCFYVCLLPFLLLTQACKNNLESADGSKADSTLVKELIAKRITLPNGWSLTPAGTSQPLGDFPMNMALSPSKKLLAITNNGQSRQSIMLIEVASGKMLSDIDIPKAWLGLKFSADEKFLYASGGNDNMIRIYGVADNKIALADSIVLGKPWPVEKISVAGIEINPKKNVLYTVTKEDSALYICDLTSKKVINRVKLPVEPYTCLLSPVSNELYVSLWGGERIAIFDTETMQMAQEIKVESHPNDLTLTKDGKYLFVANANSNSVSVIDVKGRKVIETIATALYPDAPTGSTANAVSLSEDEKTVFIANADNNCLAVFDVTEPGKSRSKGFMPTGWYPTSVKIAGNQIFVTNGKGEFSKANPKGPNPTKKRDEGTEYIGGLFKGTLLTINMPGDPLLGAYSRIVYDNTPYTKEKEKQAAGETGNPIPRKSGDPSPIKYVFYIIKENRTYDQVLGDMPEGNGDPSLCLFPQEVTPNHHALAREFVLLDNFYVDAEVSADGHNWSMAAYANDYVEKVWPTSYSSRGGNYDYEGSREIAFPKDGFIWDYCKRAGISYRSYGEFQAYAKKKGSALEGHMATAYPEYDLSIKDIVREQIWEKDFDSLVAANALPRLTTLRFGNDHTSGARIGAPTPAAHVADNDLALGRFIEHLSNSKVWKESVVFILEDDAQNGPDHVDAHRSPAFVISPYIKRKSVNHNMYSTSGMLRTIELILGLPPMSQYDAAANPMWECFTATPDLTPYTSLKNNVDLEAKNVAMTESARRSESFNLAVEDAAPDNEFSEVIWKTVKGESSQMPAPRRSAFLRLVDNDEEEEDEREEAEDEDNEDKDK</sequence>
<dbReference type="RefSeq" id="WP_162445053.1">
    <property type="nucleotide sequence ID" value="NZ_CP048222.1"/>
</dbReference>
<evidence type="ECO:0000256" key="4">
    <source>
        <dbReference type="SAM" id="SignalP"/>
    </source>
</evidence>
<dbReference type="AlphaFoldDB" id="A0A6C0GLZ5"/>
<dbReference type="NCBIfam" id="TIGR02276">
    <property type="entry name" value="beta_rpt_yvtn"/>
    <property type="match status" value="1"/>
</dbReference>
<feature type="chain" id="PRO_5025520476" evidence="4">
    <location>
        <begin position="27"/>
        <end position="835"/>
    </location>
</feature>
<dbReference type="InterPro" id="IPR007312">
    <property type="entry name" value="Phosphoesterase"/>
</dbReference>
<protein>
    <submittedName>
        <fullName evidence="6">Beta-propeller fold lactonase family protein</fullName>
    </submittedName>
</protein>
<feature type="region of interest" description="Disordered" evidence="3">
    <location>
        <begin position="361"/>
        <end position="381"/>
    </location>
</feature>
<dbReference type="InterPro" id="IPR051200">
    <property type="entry name" value="Host-pathogen_enzymatic-act"/>
</dbReference>
<keyword evidence="7" id="KW-1185">Reference proteome</keyword>
<dbReference type="PROSITE" id="PS51257">
    <property type="entry name" value="PROKAR_LIPOPROTEIN"/>
    <property type="match status" value="1"/>
</dbReference>
<dbReference type="Pfam" id="PF21783">
    <property type="entry name" value="YNCE"/>
    <property type="match status" value="1"/>
</dbReference>
<accession>A0A6C0GLZ5</accession>
<dbReference type="InterPro" id="IPR015943">
    <property type="entry name" value="WD40/YVTN_repeat-like_dom_sf"/>
</dbReference>
<dbReference type="InterPro" id="IPR048433">
    <property type="entry name" value="YNCE-like_beta-prop"/>
</dbReference>
<dbReference type="InterPro" id="IPR011048">
    <property type="entry name" value="Haem_d1_sf"/>
</dbReference>
<gene>
    <name evidence="6" type="ORF">GXP67_21625</name>
</gene>
<evidence type="ECO:0000313" key="6">
    <source>
        <dbReference type="EMBL" id="QHT69058.1"/>
    </source>
</evidence>
<reference evidence="6 7" key="1">
    <citation type="submission" date="2020-01" db="EMBL/GenBank/DDBJ databases">
        <authorList>
            <person name="Kim M.K."/>
        </authorList>
    </citation>
    <scope>NUCLEOTIDE SEQUENCE [LARGE SCALE GENOMIC DNA]</scope>
    <source>
        <strain evidence="6 7">172606-1</strain>
    </source>
</reference>
<dbReference type="SUPFAM" id="SSF53649">
    <property type="entry name" value="Alkaline phosphatase-like"/>
    <property type="match status" value="1"/>
</dbReference>
<keyword evidence="2" id="KW-0378">Hydrolase</keyword>
<dbReference type="PANTHER" id="PTHR47197:SF3">
    <property type="entry name" value="DIHYDRO-HEME D1 DEHYDROGENASE"/>
    <property type="match status" value="1"/>
</dbReference>
<dbReference type="GO" id="GO:0016788">
    <property type="term" value="F:hydrolase activity, acting on ester bonds"/>
    <property type="evidence" value="ECO:0007669"/>
    <property type="project" value="InterPro"/>
</dbReference>
<evidence type="ECO:0000256" key="1">
    <source>
        <dbReference type="ARBA" id="ARBA00022729"/>
    </source>
</evidence>
<dbReference type="InterPro" id="IPR011964">
    <property type="entry name" value="YVTN_b-propeller_repeat"/>
</dbReference>
<dbReference type="Gene3D" id="3.40.720.10">
    <property type="entry name" value="Alkaline Phosphatase, subunit A"/>
    <property type="match status" value="2"/>
</dbReference>
<dbReference type="KEGG" id="rhoz:GXP67_21625"/>
<feature type="compositionally biased region" description="Acidic residues" evidence="3">
    <location>
        <begin position="814"/>
        <end position="835"/>
    </location>
</feature>
<proteinExistence type="predicted"/>
<evidence type="ECO:0000256" key="2">
    <source>
        <dbReference type="ARBA" id="ARBA00022801"/>
    </source>
</evidence>
<feature type="region of interest" description="Disordered" evidence="3">
    <location>
        <begin position="795"/>
        <end position="835"/>
    </location>
</feature>
<name>A0A6C0GLZ5_9BACT</name>
<evidence type="ECO:0000259" key="5">
    <source>
        <dbReference type="Pfam" id="PF21783"/>
    </source>
</evidence>
<dbReference type="PANTHER" id="PTHR47197">
    <property type="entry name" value="PROTEIN NIRF"/>
    <property type="match status" value="1"/>
</dbReference>
<dbReference type="Proteomes" id="UP000480178">
    <property type="component" value="Chromosome"/>
</dbReference>